<evidence type="ECO:0000313" key="7">
    <source>
        <dbReference type="EMBL" id="MTW05803.1"/>
    </source>
</evidence>
<comment type="caution">
    <text evidence="7">The sequence shown here is derived from an EMBL/GenBank/DDBJ whole genome shotgun (WGS) entry which is preliminary data.</text>
</comment>
<dbReference type="PROSITE" id="PS51257">
    <property type="entry name" value="PROKAR_LIPOPROTEIN"/>
    <property type="match status" value="1"/>
</dbReference>
<dbReference type="GO" id="GO:0098046">
    <property type="term" value="C:type V protein secretion system complex"/>
    <property type="evidence" value="ECO:0007669"/>
    <property type="project" value="TreeGrafter"/>
</dbReference>
<keyword evidence="4" id="KW-0732">Signal</keyword>
<dbReference type="RefSeq" id="WP_155442143.1">
    <property type="nucleotide sequence ID" value="NZ_WNLA01000030.1"/>
</dbReference>
<evidence type="ECO:0000256" key="2">
    <source>
        <dbReference type="ARBA" id="ARBA00022692"/>
    </source>
</evidence>
<gene>
    <name evidence="7" type="ORF">GM668_27370</name>
</gene>
<dbReference type="Pfam" id="PF03865">
    <property type="entry name" value="ShlB"/>
    <property type="match status" value="1"/>
</dbReference>
<dbReference type="Pfam" id="PF08479">
    <property type="entry name" value="POTRA_2"/>
    <property type="match status" value="1"/>
</dbReference>
<name>A0A6L6Q7J7_9BURK</name>
<reference evidence="7 8" key="1">
    <citation type="submission" date="2019-11" db="EMBL/GenBank/DDBJ databases">
        <title>Type strains purchased from KCTC, JCM and DSMZ.</title>
        <authorList>
            <person name="Lu H."/>
        </authorList>
    </citation>
    <scope>NUCLEOTIDE SEQUENCE [LARGE SCALE GENOMIC DNA]</scope>
    <source>
        <strain evidence="7 8">KCTC 42409</strain>
    </source>
</reference>
<dbReference type="InterPro" id="IPR013686">
    <property type="entry name" value="Polypept-transport_assoc_ShlB"/>
</dbReference>
<protein>
    <submittedName>
        <fullName evidence="7">BamA/TamA family outer membrane protein</fullName>
    </submittedName>
</protein>
<evidence type="ECO:0000259" key="5">
    <source>
        <dbReference type="Pfam" id="PF03865"/>
    </source>
</evidence>
<sequence length="520" mass="54337">MTMSRMAGLLPVVFACQTALAQSPAFDIATFNIEGATLVDAARLQAVAAPFAGAGKGMDGVNAASAAIREAYAQAGYPIVQVYAPAQELVGGAVKLRVVEGKVAKVAVAGQKAYSEQNVRASLPPLREGTYPNTNAVAAAVLLANDNPARQVSVNFSPGAAPGEVDARIDVAEDKVSKTSVALDNAGSRATGRGRVALGYQHANMFDRDHVLNLQAMAGLEHPGKGSSLTAAYRIPFYQQRLSLDVIAAYSDSKSDTTSIAGPLFFSGKGVYAGLRLNQALPSRGDYRQKLVYGVDYKDFNNSCRIGSIALDRCGTITSVPVSVTYLGQAVGARFQAGASLGYYRNIPGGSHGGATEYGARPRSWQALRGSAFVGMSAGDWQWRATINGQASSDALIPSEQFGIGGAASVRGYDERTAAGDKGVTGSLELYTPELAGGQPGRHTLRALAFYDAGYVHNTDGTPPAAKHLSSIGTGVRYGFGKDVALRCDVGFAQTAVTAGTPSARDRHDAFAHVNFTYSF</sequence>
<dbReference type="GO" id="GO:0008320">
    <property type="term" value="F:protein transmembrane transporter activity"/>
    <property type="evidence" value="ECO:0007669"/>
    <property type="project" value="TreeGrafter"/>
</dbReference>
<dbReference type="AlphaFoldDB" id="A0A6L6Q7J7"/>
<dbReference type="PANTHER" id="PTHR34597:SF6">
    <property type="entry name" value="BLR6126 PROTEIN"/>
    <property type="match status" value="1"/>
</dbReference>
<dbReference type="OrthoDB" id="9763372at2"/>
<evidence type="ECO:0000256" key="3">
    <source>
        <dbReference type="ARBA" id="ARBA00023237"/>
    </source>
</evidence>
<keyword evidence="1" id="KW-0472">Membrane</keyword>
<keyword evidence="3" id="KW-0998">Cell outer membrane</keyword>
<dbReference type="Proteomes" id="UP000484015">
    <property type="component" value="Unassembled WGS sequence"/>
</dbReference>
<keyword evidence="8" id="KW-1185">Reference proteome</keyword>
<dbReference type="Gene3D" id="3.10.20.310">
    <property type="entry name" value="membrane protein fhac"/>
    <property type="match status" value="1"/>
</dbReference>
<organism evidence="7 8">
    <name type="scientific">Pseudoduganella ginsengisoli</name>
    <dbReference type="NCBI Taxonomy" id="1462440"/>
    <lineage>
        <taxon>Bacteria</taxon>
        <taxon>Pseudomonadati</taxon>
        <taxon>Pseudomonadota</taxon>
        <taxon>Betaproteobacteria</taxon>
        <taxon>Burkholderiales</taxon>
        <taxon>Oxalobacteraceae</taxon>
        <taxon>Telluria group</taxon>
        <taxon>Pseudoduganella</taxon>
    </lineage>
</organism>
<proteinExistence type="predicted"/>
<evidence type="ECO:0000256" key="1">
    <source>
        <dbReference type="ARBA" id="ARBA00022452"/>
    </source>
</evidence>
<dbReference type="EMBL" id="WNLA01000030">
    <property type="protein sequence ID" value="MTW05803.1"/>
    <property type="molecule type" value="Genomic_DNA"/>
</dbReference>
<keyword evidence="2" id="KW-0812">Transmembrane</keyword>
<dbReference type="InterPro" id="IPR051544">
    <property type="entry name" value="TPS_OM_transporter"/>
</dbReference>
<dbReference type="PANTHER" id="PTHR34597">
    <property type="entry name" value="SLR1661 PROTEIN"/>
    <property type="match status" value="1"/>
</dbReference>
<evidence type="ECO:0000256" key="4">
    <source>
        <dbReference type="SAM" id="SignalP"/>
    </source>
</evidence>
<dbReference type="Gene3D" id="2.40.160.50">
    <property type="entry name" value="membrane protein fhac: a member of the omp85/tpsb transporter family"/>
    <property type="match status" value="1"/>
</dbReference>
<feature type="chain" id="PRO_5026821600" evidence="4">
    <location>
        <begin position="22"/>
        <end position="520"/>
    </location>
</feature>
<dbReference type="GO" id="GO:0046819">
    <property type="term" value="P:protein secretion by the type V secretion system"/>
    <property type="evidence" value="ECO:0007669"/>
    <property type="project" value="TreeGrafter"/>
</dbReference>
<evidence type="ECO:0000313" key="8">
    <source>
        <dbReference type="Proteomes" id="UP000484015"/>
    </source>
</evidence>
<evidence type="ECO:0000259" key="6">
    <source>
        <dbReference type="Pfam" id="PF08479"/>
    </source>
</evidence>
<accession>A0A6L6Q7J7</accession>
<keyword evidence="1" id="KW-1134">Transmembrane beta strand</keyword>
<feature type="signal peptide" evidence="4">
    <location>
        <begin position="1"/>
        <end position="21"/>
    </location>
</feature>
<dbReference type="InterPro" id="IPR005565">
    <property type="entry name" value="Hemolysn_activator_HlyB_C"/>
</dbReference>
<feature type="domain" description="Polypeptide-transport-associated ShlB-type" evidence="6">
    <location>
        <begin position="26"/>
        <end position="101"/>
    </location>
</feature>
<feature type="domain" description="Haemolysin activator HlyB C-terminal" evidence="5">
    <location>
        <begin position="164"/>
        <end position="477"/>
    </location>
</feature>